<dbReference type="InterPro" id="IPR011604">
    <property type="entry name" value="PDDEXK-like_dom_sf"/>
</dbReference>
<organism evidence="2 3">
    <name type="scientific">Methylomonas koyamae</name>
    <dbReference type="NCBI Taxonomy" id="702114"/>
    <lineage>
        <taxon>Bacteria</taxon>
        <taxon>Pseudomonadati</taxon>
        <taxon>Pseudomonadota</taxon>
        <taxon>Gammaproteobacteria</taxon>
        <taxon>Methylococcales</taxon>
        <taxon>Methylococcaceae</taxon>
        <taxon>Methylomonas</taxon>
    </lineage>
</organism>
<keyword evidence="2" id="KW-0378">Hydrolase</keyword>
<name>A0A177N5A4_9GAMM</name>
<sequence length="332" mass="37839">MKIVDIAQRRDAWRLWRSQGVTASEAAIILNRSPYKTPWRLWAERVGIVLEANLDNHPLVRRGRELESQAAQWFEATFDELLLPLCGECDQYPLIRASFDGIPANGEPVEIKCPHPSTYENVVKEREQSVAYKLYWVQMQQQLLVADAKRGYLCFYLDDKHVKVFDIARDDAFLVTLINATITFYGWVITKKEPPKDLKRDLYLPEGDAEIQWHQLAAEYRARQKKLDALKAEAIQLAELQAKTEAQWVAQMADYVIAEHSGVRVCRSVSQGGIDYKAALTALLPQLTEAELAPYRKAPASRVRVTCRDDNGKNAQVAFDPESLAVTESSWF</sequence>
<dbReference type="SUPFAM" id="SSF52980">
    <property type="entry name" value="Restriction endonuclease-like"/>
    <property type="match status" value="1"/>
</dbReference>
<dbReference type="AlphaFoldDB" id="A0A177N5A4"/>
<dbReference type="GO" id="GO:0004519">
    <property type="term" value="F:endonuclease activity"/>
    <property type="evidence" value="ECO:0007669"/>
    <property type="project" value="UniProtKB-KW"/>
</dbReference>
<keyword evidence="2" id="KW-0255">Endonuclease</keyword>
<dbReference type="NCBIfam" id="TIGR03033">
    <property type="entry name" value="phage_rel_nuc"/>
    <property type="match status" value="1"/>
</dbReference>
<evidence type="ECO:0000313" key="2">
    <source>
        <dbReference type="EMBL" id="OAI13198.1"/>
    </source>
</evidence>
<proteinExistence type="predicted"/>
<evidence type="ECO:0000259" key="1">
    <source>
        <dbReference type="Pfam" id="PF09588"/>
    </source>
</evidence>
<dbReference type="InterPro" id="IPR011335">
    <property type="entry name" value="Restrct_endonuc-II-like"/>
</dbReference>
<dbReference type="InterPro" id="IPR017482">
    <property type="entry name" value="Lambda-type_endonuclease"/>
</dbReference>
<feature type="domain" description="YqaJ viral recombinase" evidence="1">
    <location>
        <begin position="13"/>
        <end position="148"/>
    </location>
</feature>
<reference evidence="2 3" key="1">
    <citation type="submission" date="2016-03" db="EMBL/GenBank/DDBJ databases">
        <authorList>
            <person name="Ploux O."/>
        </authorList>
    </citation>
    <scope>NUCLEOTIDE SEQUENCE [LARGE SCALE GENOMIC DNA]</scope>
    <source>
        <strain evidence="2 3">R-45378</strain>
    </source>
</reference>
<evidence type="ECO:0000313" key="3">
    <source>
        <dbReference type="Proteomes" id="UP000077857"/>
    </source>
</evidence>
<comment type="caution">
    <text evidence="2">The sequence shown here is derived from an EMBL/GenBank/DDBJ whole genome shotgun (WGS) entry which is preliminary data.</text>
</comment>
<dbReference type="RefSeq" id="WP_064041574.1">
    <property type="nucleotide sequence ID" value="NZ_LUUJ01000102.1"/>
</dbReference>
<keyword evidence="2" id="KW-0540">Nuclease</keyword>
<dbReference type="InterPro" id="IPR019080">
    <property type="entry name" value="YqaJ_viral_recombinase"/>
</dbReference>
<accession>A0A177N5A4</accession>
<dbReference type="EMBL" id="LUUJ01000102">
    <property type="protein sequence ID" value="OAI13198.1"/>
    <property type="molecule type" value="Genomic_DNA"/>
</dbReference>
<dbReference type="Pfam" id="PF09588">
    <property type="entry name" value="YqaJ"/>
    <property type="match status" value="1"/>
</dbReference>
<dbReference type="Proteomes" id="UP000077857">
    <property type="component" value="Unassembled WGS sequence"/>
</dbReference>
<protein>
    <submittedName>
        <fullName evidence="2">Endonuclease</fullName>
    </submittedName>
</protein>
<dbReference type="Gene3D" id="3.90.320.10">
    <property type="match status" value="1"/>
</dbReference>
<gene>
    <name evidence="2" type="ORF">A1507_17675</name>
</gene>
<dbReference type="OrthoDB" id="9135654at2"/>